<evidence type="ECO:0000313" key="1">
    <source>
        <dbReference type="EMBL" id="PHK95613.1"/>
    </source>
</evidence>
<dbReference type="NCBIfam" id="NF038084">
    <property type="entry name" value="DHCW_cupin"/>
    <property type="match status" value="1"/>
</dbReference>
<proteinExistence type="predicted"/>
<dbReference type="OrthoDB" id="9794443at2"/>
<dbReference type="Proteomes" id="UP000223527">
    <property type="component" value="Unassembled WGS sequence"/>
</dbReference>
<evidence type="ECO:0000313" key="2">
    <source>
        <dbReference type="Proteomes" id="UP000223527"/>
    </source>
</evidence>
<organism evidence="1 2">
    <name type="scientific">Teichococcus rhizosphaerae</name>
    <dbReference type="NCBI Taxonomy" id="1335062"/>
    <lineage>
        <taxon>Bacteria</taxon>
        <taxon>Pseudomonadati</taxon>
        <taxon>Pseudomonadota</taxon>
        <taxon>Alphaproteobacteria</taxon>
        <taxon>Acetobacterales</taxon>
        <taxon>Roseomonadaceae</taxon>
        <taxon>Roseomonas</taxon>
    </lineage>
</organism>
<dbReference type="AlphaFoldDB" id="A0A2C7AD74"/>
<dbReference type="SUPFAM" id="SSF51182">
    <property type="entry name" value="RmlC-like cupins"/>
    <property type="match status" value="1"/>
</dbReference>
<dbReference type="EMBL" id="PDNU01000008">
    <property type="protein sequence ID" value="PHK95613.1"/>
    <property type="molecule type" value="Genomic_DNA"/>
</dbReference>
<dbReference type="InterPro" id="IPR047713">
    <property type="entry name" value="DHCW_cupin"/>
</dbReference>
<comment type="caution">
    <text evidence="1">The sequence shown here is derived from an EMBL/GenBank/DDBJ whole genome shotgun (WGS) entry which is preliminary data.</text>
</comment>
<protein>
    <recommendedName>
        <fullName evidence="3">DHCW motif cupin fold protein</fullName>
    </recommendedName>
</protein>
<accession>A0A2C7AD74</accession>
<keyword evidence="2" id="KW-1185">Reference proteome</keyword>
<name>A0A2C7AD74_9PROT</name>
<dbReference type="RefSeq" id="WP_099094844.1">
    <property type="nucleotide sequence ID" value="NZ_PDNU01000008.1"/>
</dbReference>
<dbReference type="InterPro" id="IPR011051">
    <property type="entry name" value="RmlC_Cupin_sf"/>
</dbReference>
<evidence type="ECO:0008006" key="3">
    <source>
        <dbReference type="Google" id="ProtNLM"/>
    </source>
</evidence>
<reference evidence="1 2" key="1">
    <citation type="submission" date="2017-10" db="EMBL/GenBank/DDBJ databases">
        <authorList>
            <person name="Banno H."/>
            <person name="Chua N.-H."/>
        </authorList>
    </citation>
    <scope>NUCLEOTIDE SEQUENCE [LARGE SCALE GENOMIC DNA]</scope>
    <source>
        <strain evidence="1 2">YW11</strain>
    </source>
</reference>
<sequence>MRIPPLPFTAIDWSAVEPTRHEGETGHALWRSFAIGDIRVRLVEYSPGYVADHWCDRGHVIHVVSGALVSELRDGRRTELTAGMSYMVSDFGDAAHRSATETGATLFIVD</sequence>
<gene>
    <name evidence="1" type="ORF">CR162_07115</name>
</gene>